<name>F0WRT7_9STRA</name>
<dbReference type="AlphaFoldDB" id="F0WRT7"/>
<reference evidence="1" key="2">
    <citation type="submission" date="2011-02" db="EMBL/GenBank/DDBJ databases">
        <authorList>
            <person name="MacLean D."/>
        </authorList>
    </citation>
    <scope>NUCLEOTIDE SEQUENCE</scope>
</reference>
<sequence length="115" mass="13196">MPLTVWKRAMNLKYLKKMQTPTRKLGRHTSISIDTYNVIMDDAENDYFSYNLGRDSANSQTILNNVYILELSKERHRTRSVDATVIFTTSANRSNNHEGGVQITLSHMCREVSAN</sequence>
<evidence type="ECO:0000313" key="1">
    <source>
        <dbReference type="EMBL" id="CCA24053.1"/>
    </source>
</evidence>
<gene>
    <name evidence="1" type="primary">AlNc14C220G9082</name>
    <name evidence="1" type="ORF">ALNC14_101970</name>
</gene>
<dbReference type="HOGENOM" id="CLU_2113507_0_0_1"/>
<reference evidence="1" key="1">
    <citation type="journal article" date="2011" name="PLoS Biol.">
        <title>Gene gain and loss during evolution of obligate parasitism in the white rust pathogen of Arabidopsis thaliana.</title>
        <authorList>
            <person name="Kemen E."/>
            <person name="Gardiner A."/>
            <person name="Schultz-Larsen T."/>
            <person name="Kemen A.C."/>
            <person name="Balmuth A.L."/>
            <person name="Robert-Seilaniantz A."/>
            <person name="Bailey K."/>
            <person name="Holub E."/>
            <person name="Studholme D.J."/>
            <person name="Maclean D."/>
            <person name="Jones J.D."/>
        </authorList>
    </citation>
    <scope>NUCLEOTIDE SEQUENCE</scope>
</reference>
<proteinExistence type="predicted"/>
<organism evidence="1">
    <name type="scientific">Albugo laibachii Nc14</name>
    <dbReference type="NCBI Taxonomy" id="890382"/>
    <lineage>
        <taxon>Eukaryota</taxon>
        <taxon>Sar</taxon>
        <taxon>Stramenopiles</taxon>
        <taxon>Oomycota</taxon>
        <taxon>Peronosporomycetes</taxon>
        <taxon>Albuginales</taxon>
        <taxon>Albuginaceae</taxon>
        <taxon>Albugo</taxon>
    </lineage>
</organism>
<protein>
    <submittedName>
        <fullName evidence="1">AlNc14C220G9082 protein</fullName>
    </submittedName>
</protein>
<accession>F0WRT7</accession>
<dbReference type="EMBL" id="FR824265">
    <property type="protein sequence ID" value="CCA24053.1"/>
    <property type="molecule type" value="Genomic_DNA"/>
</dbReference>